<dbReference type="Pfam" id="PF10294">
    <property type="entry name" value="Methyltransf_16"/>
    <property type="match status" value="1"/>
</dbReference>
<feature type="transmembrane region" description="Helical" evidence="10">
    <location>
        <begin position="40"/>
        <end position="57"/>
    </location>
</feature>
<dbReference type="GO" id="GO:0032991">
    <property type="term" value="C:protein-containing complex"/>
    <property type="evidence" value="ECO:0007669"/>
    <property type="project" value="TreeGrafter"/>
</dbReference>
<comment type="similarity">
    <text evidence="6">Belongs to the methyltransferase superfamily. METTL21 family.</text>
</comment>
<dbReference type="PANTHER" id="PTHR14614:SF14">
    <property type="entry name" value="PROTEIN N-LYSINE METHYLTRANSFERASE METTL21A"/>
    <property type="match status" value="1"/>
</dbReference>
<name>L5JZN6_PTEAL</name>
<keyword evidence="2" id="KW-0963">Cytoplasm</keyword>
<protein>
    <recommendedName>
        <fullName evidence="7">Protein N-lysine methyltransferase METTL21A</fullName>
    </recommendedName>
    <alternativeName>
        <fullName evidence="8">Methyltransferase-like protein 21A</fullName>
    </alternativeName>
</protein>
<dbReference type="EMBL" id="KB031068">
    <property type="protein sequence ID" value="ELK04879.1"/>
    <property type="molecule type" value="Genomic_DNA"/>
</dbReference>
<dbReference type="InParanoid" id="L5JZN6"/>
<evidence type="ECO:0000313" key="12">
    <source>
        <dbReference type="Proteomes" id="UP000010552"/>
    </source>
</evidence>
<evidence type="ECO:0000256" key="9">
    <source>
        <dbReference type="ARBA" id="ARBA00049497"/>
    </source>
</evidence>
<keyword evidence="5" id="KW-0949">S-adenosyl-L-methionine</keyword>
<accession>L5JZN6</accession>
<dbReference type="STRING" id="9402.L5JZN6"/>
<keyword evidence="10" id="KW-0472">Membrane</keyword>
<comment type="subcellular location">
    <subcellularLocation>
        <location evidence="1">Cytoplasm</location>
    </subcellularLocation>
</comment>
<keyword evidence="10" id="KW-0812">Transmembrane</keyword>
<keyword evidence="12" id="KW-1185">Reference proteome</keyword>
<gene>
    <name evidence="11" type="ORF">PAL_GLEAN10026163</name>
</gene>
<dbReference type="GO" id="GO:0008168">
    <property type="term" value="F:methyltransferase activity"/>
    <property type="evidence" value="ECO:0007669"/>
    <property type="project" value="UniProtKB-KW"/>
</dbReference>
<dbReference type="InterPro" id="IPR029063">
    <property type="entry name" value="SAM-dependent_MTases_sf"/>
</dbReference>
<dbReference type="GO" id="GO:0005829">
    <property type="term" value="C:cytosol"/>
    <property type="evidence" value="ECO:0007669"/>
    <property type="project" value="TreeGrafter"/>
</dbReference>
<evidence type="ECO:0000256" key="6">
    <source>
        <dbReference type="ARBA" id="ARBA00038029"/>
    </source>
</evidence>
<evidence type="ECO:0000256" key="2">
    <source>
        <dbReference type="ARBA" id="ARBA00022490"/>
    </source>
</evidence>
<evidence type="ECO:0000256" key="7">
    <source>
        <dbReference type="ARBA" id="ARBA00040801"/>
    </source>
</evidence>
<evidence type="ECO:0000313" key="11">
    <source>
        <dbReference type="EMBL" id="ELK04879.1"/>
    </source>
</evidence>
<evidence type="ECO:0000256" key="8">
    <source>
        <dbReference type="ARBA" id="ARBA00041632"/>
    </source>
</evidence>
<evidence type="ECO:0000256" key="5">
    <source>
        <dbReference type="ARBA" id="ARBA00022691"/>
    </source>
</evidence>
<keyword evidence="10" id="KW-1133">Transmembrane helix</keyword>
<dbReference type="AlphaFoldDB" id="L5JZN6"/>
<reference evidence="12" key="1">
    <citation type="journal article" date="2013" name="Science">
        <title>Comparative analysis of bat genomes provides insight into the evolution of flight and immunity.</title>
        <authorList>
            <person name="Zhang G."/>
            <person name="Cowled C."/>
            <person name="Shi Z."/>
            <person name="Huang Z."/>
            <person name="Bishop-Lilly K.A."/>
            <person name="Fang X."/>
            <person name="Wynne J.W."/>
            <person name="Xiong Z."/>
            <person name="Baker M.L."/>
            <person name="Zhao W."/>
            <person name="Tachedjian M."/>
            <person name="Zhu Y."/>
            <person name="Zhou P."/>
            <person name="Jiang X."/>
            <person name="Ng J."/>
            <person name="Yang L."/>
            <person name="Wu L."/>
            <person name="Xiao J."/>
            <person name="Feng Y."/>
            <person name="Chen Y."/>
            <person name="Sun X."/>
            <person name="Zhang Y."/>
            <person name="Marsh G.A."/>
            <person name="Crameri G."/>
            <person name="Broder C.C."/>
            <person name="Frey K.G."/>
            <person name="Wang L.F."/>
            <person name="Wang J."/>
        </authorList>
    </citation>
    <scope>NUCLEOTIDE SEQUENCE [LARGE SCALE GENOMIC DNA]</scope>
</reference>
<evidence type="ECO:0000256" key="3">
    <source>
        <dbReference type="ARBA" id="ARBA00022603"/>
    </source>
</evidence>
<comment type="catalytic activity">
    <reaction evidence="9">
        <text>L-lysyl-[protein] + 3 S-adenosyl-L-methionine = N(6),N(6),N(6)-trimethyl-L-lysyl-[protein] + 3 S-adenosyl-L-homocysteine + 3 H(+)</text>
        <dbReference type="Rhea" id="RHEA:54192"/>
        <dbReference type="Rhea" id="RHEA-COMP:9752"/>
        <dbReference type="Rhea" id="RHEA-COMP:13826"/>
        <dbReference type="ChEBI" id="CHEBI:15378"/>
        <dbReference type="ChEBI" id="CHEBI:29969"/>
        <dbReference type="ChEBI" id="CHEBI:57856"/>
        <dbReference type="ChEBI" id="CHEBI:59789"/>
        <dbReference type="ChEBI" id="CHEBI:61961"/>
    </reaction>
    <physiologicalReaction direction="left-to-right" evidence="9">
        <dbReference type="Rhea" id="RHEA:54193"/>
    </physiologicalReaction>
</comment>
<evidence type="ECO:0000256" key="10">
    <source>
        <dbReference type="SAM" id="Phobius"/>
    </source>
</evidence>
<keyword evidence="4" id="KW-0808">Transferase</keyword>
<sequence length="147" mass="16011">MALVPYEETALMGLQKFHKPLATFSFANHTIQIRQDWRQLGVAAVVWDAAVVLSTYLEMGAVELRGCSAVELGAGTGLVGIVAALLACEFTKKQKKKGIKCLQTVQIKNARDKNLGHYGHQVFTRHAVTSGTCSSRFMLLPLEVPPA</sequence>
<evidence type="ECO:0000256" key="4">
    <source>
        <dbReference type="ARBA" id="ARBA00022679"/>
    </source>
</evidence>
<dbReference type="InterPro" id="IPR019410">
    <property type="entry name" value="Methyltransf_16"/>
</dbReference>
<evidence type="ECO:0000256" key="1">
    <source>
        <dbReference type="ARBA" id="ARBA00004496"/>
    </source>
</evidence>
<dbReference type="Proteomes" id="UP000010552">
    <property type="component" value="Unassembled WGS sequence"/>
</dbReference>
<keyword evidence="3" id="KW-0489">Methyltransferase</keyword>
<proteinExistence type="inferred from homology"/>
<dbReference type="PANTHER" id="PTHR14614">
    <property type="entry name" value="HEPATOCELLULAR CARCINOMA-ASSOCIATED ANTIGEN"/>
    <property type="match status" value="1"/>
</dbReference>
<organism evidence="11 12">
    <name type="scientific">Pteropus alecto</name>
    <name type="common">Black flying fox</name>
    <dbReference type="NCBI Taxonomy" id="9402"/>
    <lineage>
        <taxon>Eukaryota</taxon>
        <taxon>Metazoa</taxon>
        <taxon>Chordata</taxon>
        <taxon>Craniata</taxon>
        <taxon>Vertebrata</taxon>
        <taxon>Euteleostomi</taxon>
        <taxon>Mammalia</taxon>
        <taxon>Eutheria</taxon>
        <taxon>Laurasiatheria</taxon>
        <taxon>Chiroptera</taxon>
        <taxon>Yinpterochiroptera</taxon>
        <taxon>Pteropodoidea</taxon>
        <taxon>Pteropodidae</taxon>
        <taxon>Pteropodinae</taxon>
        <taxon>Pteropus</taxon>
    </lineage>
</organism>
<dbReference type="Gene3D" id="3.40.50.150">
    <property type="entry name" value="Vaccinia Virus protein VP39"/>
    <property type="match status" value="1"/>
</dbReference>
<feature type="transmembrane region" description="Helical" evidence="10">
    <location>
        <begin position="69"/>
        <end position="88"/>
    </location>
</feature>
<dbReference type="GO" id="GO:0032259">
    <property type="term" value="P:methylation"/>
    <property type="evidence" value="ECO:0007669"/>
    <property type="project" value="UniProtKB-KW"/>
</dbReference>